<dbReference type="GO" id="GO:0016705">
    <property type="term" value="F:oxidoreductase activity, acting on paired donors, with incorporation or reduction of molecular oxygen"/>
    <property type="evidence" value="ECO:0007669"/>
    <property type="project" value="UniProtKB-ARBA"/>
</dbReference>
<protein>
    <submittedName>
        <fullName evidence="7">Rieske 2Fe-2S domain-containing protein</fullName>
    </submittedName>
</protein>
<gene>
    <name evidence="7" type="ORF">GKO32_16115</name>
</gene>
<dbReference type="PANTHER" id="PTHR21266:SF60">
    <property type="entry name" value="3-KETOSTEROID-9-ALPHA-MONOOXYGENASE, OXYGENASE COMPONENT"/>
    <property type="match status" value="1"/>
</dbReference>
<keyword evidence="5" id="KW-0411">Iron-sulfur</keyword>
<dbReference type="Gene3D" id="3.90.380.10">
    <property type="entry name" value="Naphthalene 1,2-dioxygenase Alpha Subunit, Chain A, domain 1"/>
    <property type="match status" value="1"/>
</dbReference>
<organism evidence="7 8">
    <name type="scientific">Amycolatopsis pithecellobii</name>
    <dbReference type="NCBI Taxonomy" id="664692"/>
    <lineage>
        <taxon>Bacteria</taxon>
        <taxon>Bacillati</taxon>
        <taxon>Actinomycetota</taxon>
        <taxon>Actinomycetes</taxon>
        <taxon>Pseudonocardiales</taxon>
        <taxon>Pseudonocardiaceae</taxon>
        <taxon>Amycolatopsis</taxon>
    </lineage>
</organism>
<dbReference type="PANTHER" id="PTHR21266">
    <property type="entry name" value="IRON-SULFUR DOMAIN CONTAINING PROTEIN"/>
    <property type="match status" value="1"/>
</dbReference>
<dbReference type="GO" id="GO:0051537">
    <property type="term" value="F:2 iron, 2 sulfur cluster binding"/>
    <property type="evidence" value="ECO:0007669"/>
    <property type="project" value="UniProtKB-KW"/>
</dbReference>
<dbReference type="RefSeq" id="WP_154757679.1">
    <property type="nucleotide sequence ID" value="NZ_WMBA01000022.1"/>
</dbReference>
<keyword evidence="2" id="KW-0479">Metal-binding</keyword>
<dbReference type="Proteomes" id="UP000440096">
    <property type="component" value="Unassembled WGS sequence"/>
</dbReference>
<evidence type="ECO:0000259" key="6">
    <source>
        <dbReference type="PROSITE" id="PS51296"/>
    </source>
</evidence>
<keyword evidence="3" id="KW-0560">Oxidoreductase</keyword>
<keyword evidence="1" id="KW-0001">2Fe-2S</keyword>
<reference evidence="7 8" key="1">
    <citation type="submission" date="2019-11" db="EMBL/GenBank/DDBJ databases">
        <title>Draft genome of Amycolatopsis RM579.</title>
        <authorList>
            <person name="Duangmal K."/>
            <person name="Mingma R."/>
        </authorList>
    </citation>
    <scope>NUCLEOTIDE SEQUENCE [LARGE SCALE GENOMIC DNA]</scope>
    <source>
        <strain evidence="7 8">RM579</strain>
    </source>
</reference>
<dbReference type="InterPro" id="IPR017941">
    <property type="entry name" value="Rieske_2Fe-2S"/>
</dbReference>
<evidence type="ECO:0000256" key="5">
    <source>
        <dbReference type="ARBA" id="ARBA00023014"/>
    </source>
</evidence>
<keyword evidence="4" id="KW-0408">Iron</keyword>
<dbReference type="Pfam" id="PF19112">
    <property type="entry name" value="VanA_C"/>
    <property type="match status" value="1"/>
</dbReference>
<dbReference type="InterPro" id="IPR036922">
    <property type="entry name" value="Rieske_2Fe-2S_sf"/>
</dbReference>
<dbReference type="OrthoDB" id="5243643at2"/>
<name>A0A6N7Z358_9PSEU</name>
<accession>A0A6N7Z358</accession>
<proteinExistence type="predicted"/>
<dbReference type="EMBL" id="WMBA01000022">
    <property type="protein sequence ID" value="MTD55489.1"/>
    <property type="molecule type" value="Genomic_DNA"/>
</dbReference>
<dbReference type="InterPro" id="IPR050584">
    <property type="entry name" value="Cholesterol_7-desaturase"/>
</dbReference>
<dbReference type="GO" id="GO:0004497">
    <property type="term" value="F:monooxygenase activity"/>
    <property type="evidence" value="ECO:0007669"/>
    <property type="project" value="UniProtKB-ARBA"/>
</dbReference>
<evidence type="ECO:0000313" key="8">
    <source>
        <dbReference type="Proteomes" id="UP000440096"/>
    </source>
</evidence>
<feature type="domain" description="Rieske" evidence="6">
    <location>
        <begin position="7"/>
        <end position="109"/>
    </location>
</feature>
<dbReference type="SUPFAM" id="SSF50022">
    <property type="entry name" value="ISP domain"/>
    <property type="match status" value="1"/>
</dbReference>
<dbReference type="Gene3D" id="2.102.10.10">
    <property type="entry name" value="Rieske [2Fe-2S] iron-sulphur domain"/>
    <property type="match status" value="1"/>
</dbReference>
<evidence type="ECO:0000256" key="1">
    <source>
        <dbReference type="ARBA" id="ARBA00022714"/>
    </source>
</evidence>
<dbReference type="PROSITE" id="PS51296">
    <property type="entry name" value="RIESKE"/>
    <property type="match status" value="1"/>
</dbReference>
<evidence type="ECO:0000256" key="4">
    <source>
        <dbReference type="ARBA" id="ARBA00023004"/>
    </source>
</evidence>
<keyword evidence="8" id="KW-1185">Reference proteome</keyword>
<dbReference type="AlphaFoldDB" id="A0A6N7Z358"/>
<dbReference type="SUPFAM" id="SSF55961">
    <property type="entry name" value="Bet v1-like"/>
    <property type="match status" value="1"/>
</dbReference>
<comment type="caution">
    <text evidence="7">The sequence shown here is derived from an EMBL/GenBank/DDBJ whole genome shotgun (WGS) entry which is preliminary data.</text>
</comment>
<evidence type="ECO:0000313" key="7">
    <source>
        <dbReference type="EMBL" id="MTD55489.1"/>
    </source>
</evidence>
<evidence type="ECO:0000256" key="3">
    <source>
        <dbReference type="ARBA" id="ARBA00023002"/>
    </source>
</evidence>
<dbReference type="InterPro" id="IPR044043">
    <property type="entry name" value="VanA_C_cat"/>
</dbReference>
<evidence type="ECO:0000256" key="2">
    <source>
        <dbReference type="ARBA" id="ARBA00022723"/>
    </source>
</evidence>
<dbReference type="GO" id="GO:0046872">
    <property type="term" value="F:metal ion binding"/>
    <property type="evidence" value="ECO:0007669"/>
    <property type="project" value="UniProtKB-KW"/>
</dbReference>
<dbReference type="Pfam" id="PF00355">
    <property type="entry name" value="Rieske"/>
    <property type="match status" value="1"/>
</dbReference>
<sequence>MIIYNCWYVAAWSDEVAETPFARRICDTPLVLFRRPDGSIAALRDECSHRGAPLSLGRVANDGTIECGYHGLRFNECGTCTLAPGQRRVSPKAHIQSYPVAEFDGLIWVWPGERDKADIASIPRFPYVNQPERYKTRRVLLPMCSNSTLLIDNLMDLSHVAYLHKSTVGSGDPMAHVSAKFDVEERANGLKFTKWIFDTEPPAAFANLRDYAGKIDRWSEQDLFSPGSLFTWIGMMEAGAGAYESEQLRAEKGLTQRLFHGMTPETEDSCHYFFVWASDFPNDDMADSIWASFEILLEEDRMMVDAQAERNREFGEDHLVPIASDDIRMRVKRIMTRLKSAEDPSNAQPVAQV</sequence>